<feature type="signal peptide" evidence="3">
    <location>
        <begin position="1"/>
        <end position="18"/>
    </location>
</feature>
<dbReference type="Gene3D" id="3.40.50.10320">
    <property type="entry name" value="LmbE-like"/>
    <property type="match status" value="1"/>
</dbReference>
<dbReference type="InterPro" id="IPR003737">
    <property type="entry name" value="GlcNAc_PI_deacetylase-related"/>
</dbReference>
<proteinExistence type="inferred from homology"/>
<dbReference type="GO" id="GO:0005783">
    <property type="term" value="C:endoplasmic reticulum"/>
    <property type="evidence" value="ECO:0007669"/>
    <property type="project" value="TreeGrafter"/>
</dbReference>
<evidence type="ECO:0000256" key="2">
    <source>
        <dbReference type="ARBA" id="ARBA00012176"/>
    </source>
</evidence>
<evidence type="ECO:0000313" key="4">
    <source>
        <dbReference type="EMBL" id="KAJ7309381.1"/>
    </source>
</evidence>
<organism evidence="4 5">
    <name type="scientific">Mycena albidolilacea</name>
    <dbReference type="NCBI Taxonomy" id="1033008"/>
    <lineage>
        <taxon>Eukaryota</taxon>
        <taxon>Fungi</taxon>
        <taxon>Dikarya</taxon>
        <taxon>Basidiomycota</taxon>
        <taxon>Agaricomycotina</taxon>
        <taxon>Agaricomycetes</taxon>
        <taxon>Agaricomycetidae</taxon>
        <taxon>Agaricales</taxon>
        <taxon>Marasmiineae</taxon>
        <taxon>Mycenaceae</taxon>
        <taxon>Mycena</taxon>
    </lineage>
</organism>
<dbReference type="EC" id="3.5.1.89" evidence="2"/>
<evidence type="ECO:0000256" key="3">
    <source>
        <dbReference type="SAM" id="SignalP"/>
    </source>
</evidence>
<keyword evidence="3" id="KW-0732">Signal</keyword>
<accession>A0AAD6Z613</accession>
<keyword evidence="5" id="KW-1185">Reference proteome</keyword>
<evidence type="ECO:0000256" key="1">
    <source>
        <dbReference type="ARBA" id="ARBA00006066"/>
    </source>
</evidence>
<name>A0AAD6Z613_9AGAR</name>
<sequence>MAVVSTLWILLVLPLTLAFFLQPRRNYSFGNAGDGNEGRTLLLTAHPDDETFFFSPTLTALSHMQNVGRARDVFVVCLSTGNAKGLGDVRKEEFGKALEIFGIRQGRRFILDHPYLQDNKTAVWDPAVVAQELRPVVAKYGITTILTFDAHGITGHPNHFSALAGAAHLVRILPAATRPRLFALHSRPATKHLGPFAALIPRRNVSSQGPVFIASLGDFSTALRAMINHPSQLRLVSFLKGLFSRYLWVNEWVEVAI</sequence>
<dbReference type="PANTHER" id="PTHR12993">
    <property type="entry name" value="N-ACETYLGLUCOSAMINYL-PHOSPHATIDYLINOSITOL DE-N-ACETYLASE-RELATED"/>
    <property type="match status" value="1"/>
</dbReference>
<feature type="chain" id="PRO_5042106746" description="N-acetylglucosaminylphosphatidylinositol deacetylase" evidence="3">
    <location>
        <begin position="19"/>
        <end position="257"/>
    </location>
</feature>
<protein>
    <recommendedName>
        <fullName evidence="2">N-acetylglucosaminylphosphatidylinositol deacetylase</fullName>
        <ecNumber evidence="2">3.5.1.89</ecNumber>
    </recommendedName>
</protein>
<dbReference type="Pfam" id="PF02585">
    <property type="entry name" value="PIG-L"/>
    <property type="match status" value="1"/>
</dbReference>
<dbReference type="SUPFAM" id="SSF102588">
    <property type="entry name" value="LmbE-like"/>
    <property type="match status" value="1"/>
</dbReference>
<dbReference type="EMBL" id="JARIHO010000082">
    <property type="protein sequence ID" value="KAJ7309381.1"/>
    <property type="molecule type" value="Genomic_DNA"/>
</dbReference>
<reference evidence="4" key="1">
    <citation type="submission" date="2023-03" db="EMBL/GenBank/DDBJ databases">
        <title>Massive genome expansion in bonnet fungi (Mycena s.s.) driven by repeated elements and novel gene families across ecological guilds.</title>
        <authorList>
            <consortium name="Lawrence Berkeley National Laboratory"/>
            <person name="Harder C.B."/>
            <person name="Miyauchi S."/>
            <person name="Viragh M."/>
            <person name="Kuo A."/>
            <person name="Thoen E."/>
            <person name="Andreopoulos B."/>
            <person name="Lu D."/>
            <person name="Skrede I."/>
            <person name="Drula E."/>
            <person name="Henrissat B."/>
            <person name="Morin E."/>
            <person name="Kohler A."/>
            <person name="Barry K."/>
            <person name="LaButti K."/>
            <person name="Morin E."/>
            <person name="Salamov A."/>
            <person name="Lipzen A."/>
            <person name="Mereny Z."/>
            <person name="Hegedus B."/>
            <person name="Baldrian P."/>
            <person name="Stursova M."/>
            <person name="Weitz H."/>
            <person name="Taylor A."/>
            <person name="Grigoriev I.V."/>
            <person name="Nagy L.G."/>
            <person name="Martin F."/>
            <person name="Kauserud H."/>
        </authorList>
    </citation>
    <scope>NUCLEOTIDE SEQUENCE</scope>
    <source>
        <strain evidence="4">CBHHK002</strain>
    </source>
</reference>
<dbReference type="InterPro" id="IPR024078">
    <property type="entry name" value="LmbE-like_dom_sf"/>
</dbReference>
<comment type="caution">
    <text evidence="4">The sequence shown here is derived from an EMBL/GenBank/DDBJ whole genome shotgun (WGS) entry which is preliminary data.</text>
</comment>
<comment type="similarity">
    <text evidence="1">Belongs to the PIGL family.</text>
</comment>
<dbReference type="Proteomes" id="UP001218218">
    <property type="component" value="Unassembled WGS sequence"/>
</dbReference>
<dbReference type="AlphaFoldDB" id="A0AAD6Z613"/>
<dbReference type="GO" id="GO:0000225">
    <property type="term" value="F:N-acetylglucosaminylphosphatidylinositol deacetylase activity"/>
    <property type="evidence" value="ECO:0007669"/>
    <property type="project" value="UniProtKB-EC"/>
</dbReference>
<gene>
    <name evidence="4" type="ORF">DFH08DRAFT_792409</name>
</gene>
<dbReference type="PANTHER" id="PTHR12993:SF11">
    <property type="entry name" value="N-ACETYLGLUCOSAMINYL-PHOSPHATIDYLINOSITOL DE-N-ACETYLASE"/>
    <property type="match status" value="1"/>
</dbReference>
<evidence type="ECO:0000313" key="5">
    <source>
        <dbReference type="Proteomes" id="UP001218218"/>
    </source>
</evidence>